<protein>
    <submittedName>
        <fullName evidence="4">1-phosphatidylinositol-4-phosphate 5-kinase</fullName>
    </submittedName>
</protein>
<feature type="compositionally biased region" description="Polar residues" evidence="2">
    <location>
        <begin position="213"/>
        <end position="228"/>
    </location>
</feature>
<dbReference type="Pfam" id="PF01504">
    <property type="entry name" value="PIP5K"/>
    <property type="match status" value="1"/>
</dbReference>
<dbReference type="Gene3D" id="3.30.800.10">
    <property type="entry name" value="Phosphatidylinositol Phosphate Kinase II Beta"/>
    <property type="match status" value="1"/>
</dbReference>
<keyword evidence="1" id="KW-0067">ATP-binding</keyword>
<evidence type="ECO:0000313" key="5">
    <source>
        <dbReference type="Proteomes" id="UP001378960"/>
    </source>
</evidence>
<sequence length="721" mass="82265">MLKSTKSIKNLHLQAKSDLSNNNINNINTINQSISQKSPTTVSKSSSEGISSLDCEDSVMTSIEDNSNNNQNILVQKIPEDEQNFKVSVLPNNDSLVLITEDLSNTTSENTSIYQLDGENTQTGNNLTHSYRQLAEPMKNHTVNTQDAISDIDPLTVVKTKSEVESIVPIANSKTLQHVPNEKNDVPIKNNTFPRMSKEEEEELSEFKRQHKTSSLPNKLSDSNTITPANKEKNINRRTFQSINTIKIPDNYQRTELAATSGHDHHHNHRSSLSLIRHRHDIENAVEVGHNLINDLEHPKRMRVSKTSSFLNSSRIKSRMKADELYNIPGENISESHENYAIVYDLVTGIRFSVSRCSKIPSKITDDQFTQETKLIFNRQGNNEAPPTKYEFKFKDYAPEVFRDLRSMFNVNQADYLMSLNDEIGVKAVGSSGKSGSSFYYSNDRKFIIKTIHRSEHKHLRRILKDYYYYVKKNPNTLLCQFYGLHRLKMTTKTGTVKVHVLVMNNLLPNTVNISDCYDLKGSTFGRKTSETKRSKGSCLKDLNFIESNCKIHLSKMKKDQLENQLQSDVKLLQRLNIMDYSLLLGLRYLSKTDDILDENIKRLSMITHQNVPGAYKNTIFDTDGGIRAIDSNGEEMDIVYYIGIIDCLTNYSTLKKLETFFRSLKHKRETISAVPPYEYGNRFLKFIKESIETPGEVEVSVMKNSRFKAFKKFVGVSSTA</sequence>
<dbReference type="PANTHER" id="PTHR23086:SF8">
    <property type="entry name" value="PHOSPHATIDYLINOSITOL 5-PHOSPHATE 4-KINASE, ISOFORM A"/>
    <property type="match status" value="1"/>
</dbReference>
<dbReference type="PANTHER" id="PTHR23086">
    <property type="entry name" value="PHOSPHATIDYLINOSITOL-4-PHOSPHATE 5-KINASE"/>
    <property type="match status" value="1"/>
</dbReference>
<dbReference type="InterPro" id="IPR023610">
    <property type="entry name" value="PInositol-4/5-P-5/4-kinase"/>
</dbReference>
<keyword evidence="1" id="KW-0547">Nucleotide-binding</keyword>
<dbReference type="CDD" id="cd17303">
    <property type="entry name" value="PIPKc_PIP5K_yeast_like"/>
    <property type="match status" value="1"/>
</dbReference>
<name>A0AAV5R057_PICKL</name>
<dbReference type="InterPro" id="IPR027484">
    <property type="entry name" value="PInositol-4-P-5-kinase_N"/>
</dbReference>
<dbReference type="SMART" id="SM00330">
    <property type="entry name" value="PIPKc"/>
    <property type="match status" value="1"/>
</dbReference>
<feature type="region of interest" description="Disordered" evidence="2">
    <location>
        <begin position="181"/>
        <end position="229"/>
    </location>
</feature>
<reference evidence="4 5" key="1">
    <citation type="journal article" date="2023" name="Elife">
        <title>Identification of key yeast species and microbe-microbe interactions impacting larval growth of Drosophila in the wild.</title>
        <authorList>
            <person name="Mure A."/>
            <person name="Sugiura Y."/>
            <person name="Maeda R."/>
            <person name="Honda K."/>
            <person name="Sakurai N."/>
            <person name="Takahashi Y."/>
            <person name="Watada M."/>
            <person name="Katoh T."/>
            <person name="Gotoh A."/>
            <person name="Gotoh Y."/>
            <person name="Taniguchi I."/>
            <person name="Nakamura K."/>
            <person name="Hayashi T."/>
            <person name="Katayama T."/>
            <person name="Uemura T."/>
            <person name="Hattori Y."/>
        </authorList>
    </citation>
    <scope>NUCLEOTIDE SEQUENCE [LARGE SCALE GENOMIC DNA]</scope>
    <source>
        <strain evidence="4 5">PK-24</strain>
    </source>
</reference>
<keyword evidence="1" id="KW-0808">Transferase</keyword>
<feature type="domain" description="PIPK" evidence="3">
    <location>
        <begin position="334"/>
        <end position="692"/>
    </location>
</feature>
<keyword evidence="1" id="KW-0418">Kinase</keyword>
<dbReference type="Proteomes" id="UP001378960">
    <property type="component" value="Unassembled WGS sequence"/>
</dbReference>
<dbReference type="GO" id="GO:0005886">
    <property type="term" value="C:plasma membrane"/>
    <property type="evidence" value="ECO:0007669"/>
    <property type="project" value="TreeGrafter"/>
</dbReference>
<dbReference type="PROSITE" id="PS51455">
    <property type="entry name" value="PIPK"/>
    <property type="match status" value="1"/>
</dbReference>
<evidence type="ECO:0000256" key="1">
    <source>
        <dbReference type="PROSITE-ProRule" id="PRU00781"/>
    </source>
</evidence>
<dbReference type="GO" id="GO:0046854">
    <property type="term" value="P:phosphatidylinositol phosphate biosynthetic process"/>
    <property type="evidence" value="ECO:0007669"/>
    <property type="project" value="TreeGrafter"/>
</dbReference>
<proteinExistence type="predicted"/>
<organism evidence="4 5">
    <name type="scientific">Pichia kluyveri</name>
    <name type="common">Yeast</name>
    <dbReference type="NCBI Taxonomy" id="36015"/>
    <lineage>
        <taxon>Eukaryota</taxon>
        <taxon>Fungi</taxon>
        <taxon>Dikarya</taxon>
        <taxon>Ascomycota</taxon>
        <taxon>Saccharomycotina</taxon>
        <taxon>Pichiomycetes</taxon>
        <taxon>Pichiales</taxon>
        <taxon>Pichiaceae</taxon>
        <taxon>Pichia</taxon>
    </lineage>
</organism>
<accession>A0AAV5R057</accession>
<evidence type="ECO:0000313" key="4">
    <source>
        <dbReference type="EMBL" id="GMM44881.1"/>
    </source>
</evidence>
<dbReference type="EMBL" id="BTGB01000001">
    <property type="protein sequence ID" value="GMM44881.1"/>
    <property type="molecule type" value="Genomic_DNA"/>
</dbReference>
<comment type="caution">
    <text evidence="4">The sequence shown here is derived from an EMBL/GenBank/DDBJ whole genome shotgun (WGS) entry which is preliminary data.</text>
</comment>
<gene>
    <name evidence="4" type="ORF">DAPK24_014560</name>
</gene>
<evidence type="ECO:0000259" key="3">
    <source>
        <dbReference type="PROSITE" id="PS51455"/>
    </source>
</evidence>
<evidence type="ECO:0000256" key="2">
    <source>
        <dbReference type="SAM" id="MobiDB-lite"/>
    </source>
</evidence>
<dbReference type="GO" id="GO:0005524">
    <property type="term" value="F:ATP binding"/>
    <property type="evidence" value="ECO:0007669"/>
    <property type="project" value="UniProtKB-UniRule"/>
</dbReference>
<dbReference type="AlphaFoldDB" id="A0AAV5R057"/>
<keyword evidence="5" id="KW-1185">Reference proteome</keyword>
<dbReference type="InterPro" id="IPR002498">
    <property type="entry name" value="PInositol-4-P-4/5-kinase_core"/>
</dbReference>
<dbReference type="SUPFAM" id="SSF56104">
    <property type="entry name" value="SAICAR synthase-like"/>
    <property type="match status" value="1"/>
</dbReference>
<dbReference type="GO" id="GO:0016308">
    <property type="term" value="F:1-phosphatidylinositol-4-phosphate 5-kinase activity"/>
    <property type="evidence" value="ECO:0007669"/>
    <property type="project" value="TreeGrafter"/>
</dbReference>
<dbReference type="Gene3D" id="3.30.810.10">
    <property type="entry name" value="2-Layer Sandwich"/>
    <property type="match status" value="1"/>
</dbReference>
<dbReference type="InterPro" id="IPR027483">
    <property type="entry name" value="PInositol-4-P-4/5-kinase_C_sf"/>
</dbReference>